<dbReference type="InterPro" id="IPR006144">
    <property type="entry name" value="Secretion_HlyD_CS"/>
</dbReference>
<dbReference type="PRINTS" id="PR01490">
    <property type="entry name" value="RTXTOXIND"/>
</dbReference>
<dbReference type="PROSITE" id="PS00543">
    <property type="entry name" value="HLYD_FAMILY"/>
    <property type="match status" value="1"/>
</dbReference>
<dbReference type="GO" id="GO:0009306">
    <property type="term" value="P:protein secretion"/>
    <property type="evidence" value="ECO:0007669"/>
    <property type="project" value="InterPro"/>
</dbReference>
<geneLocation type="plasmid" evidence="8">
    <name>unnamed1</name>
</geneLocation>
<keyword evidence="3" id="KW-0813">Transport</keyword>
<dbReference type="PANTHER" id="PTHR30386:SF28">
    <property type="entry name" value="EXPORTED PROTEIN"/>
    <property type="match status" value="1"/>
</dbReference>
<evidence type="ECO:0000256" key="3">
    <source>
        <dbReference type="ARBA" id="ARBA00022448"/>
    </source>
</evidence>
<accession>A0A241PXQ3</accession>
<evidence type="ECO:0000256" key="2">
    <source>
        <dbReference type="ARBA" id="ARBA00009477"/>
    </source>
</evidence>
<evidence type="ECO:0000256" key="7">
    <source>
        <dbReference type="SAM" id="Phobius"/>
    </source>
</evidence>
<evidence type="ECO:0000256" key="6">
    <source>
        <dbReference type="ARBA" id="ARBA00023136"/>
    </source>
</evidence>
<keyword evidence="8" id="KW-0614">Plasmid</keyword>
<feature type="transmembrane region" description="Helical" evidence="7">
    <location>
        <begin position="20"/>
        <end position="45"/>
    </location>
</feature>
<sequence>MFRKEALEGRRMTWRGNALLLPGIPSLVVIVVCLLFLFSFLFFVITEDYTRRVTVSGEITTWPRPVNIYSSVQGFVVNRFVTEGQIVKKNSPLYQIDVSKSTRNGIVSTSHRTDILNQIRQVDNIISGLKDSKKATLDALEKQKIQYTAALQRSTEILHHAEEGIRIMKQNMDNYRQYQSRKLITKDQLTNQETIYYQQQNSLLGLNSQNEQNALQITNLESQIRIQAAEFDNRIYQMTLQRYELQKELVNTDMESAVIIRALSDGKIDSLSVSIGQMVSPGDSLVQILPDTVKHYYLVLWAPNTAIPYISSGDKVNIRYEAFPAEKFGQFPGVIQSISRSPATTQEMSTYQGAPQNTSSLSIPYYKILVKPDRQNITYGGRIHPLENGMKAQVTLFLEKRKIWQWMLSPFYDMKNSTAGPVNE</sequence>
<keyword evidence="5 7" id="KW-1133">Transmembrane helix</keyword>
<evidence type="ECO:0000313" key="8">
    <source>
        <dbReference type="EMBL" id="ASG19184.1"/>
    </source>
</evidence>
<dbReference type="Gene3D" id="2.40.30.170">
    <property type="match status" value="1"/>
</dbReference>
<evidence type="ECO:0000313" key="9">
    <source>
        <dbReference type="Proteomes" id="UP000197157"/>
    </source>
</evidence>
<gene>
    <name evidence="8" type="ORF">LFZ25_25595</name>
</gene>
<reference evidence="8 9" key="1">
    <citation type="submission" date="2017-06" db="EMBL/GenBank/DDBJ databases">
        <title>Salmonella reference genomes for public health.</title>
        <authorList>
            <person name="Robertson J."/>
            <person name="Yoshida C."/>
            <person name="Gurnik S."/>
            <person name="Nash J."/>
        </authorList>
    </citation>
    <scope>NUCLEOTIDE SEQUENCE [LARGE SCALE GENOMIC DNA]</scope>
    <source>
        <strain evidence="8 9">S-1643</strain>
        <plasmid evidence="9">Plasmid unnamed1</plasmid>
    </source>
</reference>
<name>A0A241PXQ3_SALET</name>
<keyword evidence="6 7" id="KW-0472">Membrane</keyword>
<dbReference type="EMBL" id="CP022118">
    <property type="protein sequence ID" value="ASG19184.1"/>
    <property type="molecule type" value="Genomic_DNA"/>
</dbReference>
<dbReference type="SUPFAM" id="SSF111369">
    <property type="entry name" value="HlyD-like secretion proteins"/>
    <property type="match status" value="1"/>
</dbReference>
<proteinExistence type="inferred from homology"/>
<dbReference type="RefSeq" id="WP_088731540.1">
    <property type="nucleotide sequence ID" value="NZ_CP022118.1"/>
</dbReference>
<dbReference type="PANTHER" id="PTHR30386">
    <property type="entry name" value="MEMBRANE FUSION SUBUNIT OF EMRAB-TOLC MULTIDRUG EFFLUX PUMP"/>
    <property type="match status" value="1"/>
</dbReference>
<dbReference type="AlphaFoldDB" id="A0A241PXQ3"/>
<comment type="subcellular location">
    <subcellularLocation>
        <location evidence="1">Membrane</location>
        <topology evidence="1">Single-pass membrane protein</topology>
    </subcellularLocation>
</comment>
<dbReference type="InterPro" id="IPR050739">
    <property type="entry name" value="MFP"/>
</dbReference>
<dbReference type="GO" id="GO:0016020">
    <property type="term" value="C:membrane"/>
    <property type="evidence" value="ECO:0007669"/>
    <property type="project" value="UniProtKB-SubCell"/>
</dbReference>
<dbReference type="Proteomes" id="UP000197157">
    <property type="component" value="Plasmid unnamed1"/>
</dbReference>
<dbReference type="Gene3D" id="2.40.50.100">
    <property type="match status" value="1"/>
</dbReference>
<protein>
    <submittedName>
        <fullName evidence="8">Colicin V secretion protein CvaA</fullName>
    </submittedName>
</protein>
<comment type="similarity">
    <text evidence="2">Belongs to the membrane fusion protein (MFP) (TC 8.A.1) family.</text>
</comment>
<keyword evidence="4 7" id="KW-0812">Transmembrane</keyword>
<evidence type="ECO:0000256" key="1">
    <source>
        <dbReference type="ARBA" id="ARBA00004167"/>
    </source>
</evidence>
<dbReference type="GO" id="GO:0055085">
    <property type="term" value="P:transmembrane transport"/>
    <property type="evidence" value="ECO:0007669"/>
    <property type="project" value="InterPro"/>
</dbReference>
<evidence type="ECO:0000256" key="5">
    <source>
        <dbReference type="ARBA" id="ARBA00022989"/>
    </source>
</evidence>
<evidence type="ECO:0000256" key="4">
    <source>
        <dbReference type="ARBA" id="ARBA00022692"/>
    </source>
</evidence>
<organism evidence="8 9">
    <name type="scientific">Salmonella enterica subsp. enterica serovar Macclesfield str. S-1643</name>
    <dbReference type="NCBI Taxonomy" id="1242107"/>
    <lineage>
        <taxon>Bacteria</taxon>
        <taxon>Pseudomonadati</taxon>
        <taxon>Pseudomonadota</taxon>
        <taxon>Gammaproteobacteria</taxon>
        <taxon>Enterobacterales</taxon>
        <taxon>Enterobacteriaceae</taxon>
        <taxon>Salmonella</taxon>
    </lineage>
</organism>